<dbReference type="EMBL" id="JACBXV010000026">
    <property type="protein sequence ID" value="NYS68582.1"/>
    <property type="molecule type" value="Genomic_DNA"/>
</dbReference>
<dbReference type="InterPro" id="IPR030395">
    <property type="entry name" value="GP_PDE_dom"/>
</dbReference>
<dbReference type="PANTHER" id="PTHR46211:SF1">
    <property type="entry name" value="GLYCEROPHOSPHODIESTER PHOSPHODIESTERASE, CYTOPLASMIC"/>
    <property type="match status" value="1"/>
</dbReference>
<dbReference type="PANTHER" id="PTHR46211">
    <property type="entry name" value="GLYCEROPHOSPHORYL DIESTER PHOSPHODIESTERASE"/>
    <property type="match status" value="1"/>
</dbReference>
<accession>A0A853EK47</accession>
<evidence type="ECO:0000313" key="4">
    <source>
        <dbReference type="Proteomes" id="UP000572528"/>
    </source>
</evidence>
<protein>
    <submittedName>
        <fullName evidence="3">Glycerophosphoryl diester phosphodiesterase</fullName>
    </submittedName>
</protein>
<dbReference type="AlphaFoldDB" id="A0A853EK47"/>
<dbReference type="SUPFAM" id="SSF51695">
    <property type="entry name" value="PLC-like phosphodiesterases"/>
    <property type="match status" value="1"/>
</dbReference>
<comment type="caution">
    <text evidence="3">The sequence shown here is derived from an EMBL/GenBank/DDBJ whole genome shotgun (WGS) entry which is preliminary data.</text>
</comment>
<dbReference type="Pfam" id="PF03009">
    <property type="entry name" value="GDPD"/>
    <property type="match status" value="1"/>
</dbReference>
<evidence type="ECO:0000313" key="3">
    <source>
        <dbReference type="EMBL" id="NYS68582.1"/>
    </source>
</evidence>
<feature type="domain" description="GP-PDE" evidence="2">
    <location>
        <begin position="47"/>
        <end position="288"/>
    </location>
</feature>
<dbReference type="Proteomes" id="UP000572528">
    <property type="component" value="Unassembled WGS sequence"/>
</dbReference>
<dbReference type="GO" id="GO:0008081">
    <property type="term" value="F:phosphoric diester hydrolase activity"/>
    <property type="evidence" value="ECO:0007669"/>
    <property type="project" value="InterPro"/>
</dbReference>
<proteinExistence type="predicted"/>
<dbReference type="PROSITE" id="PS51704">
    <property type="entry name" value="GP_PDE"/>
    <property type="match status" value="1"/>
</dbReference>
<dbReference type="Gene3D" id="3.20.20.190">
    <property type="entry name" value="Phosphatidylinositol (PI) phosphodiesterase"/>
    <property type="match status" value="1"/>
</dbReference>
<dbReference type="GO" id="GO:0006629">
    <property type="term" value="P:lipid metabolic process"/>
    <property type="evidence" value="ECO:0007669"/>
    <property type="project" value="InterPro"/>
</dbReference>
<evidence type="ECO:0000259" key="2">
    <source>
        <dbReference type="PROSITE" id="PS51704"/>
    </source>
</evidence>
<feature type="region of interest" description="Disordered" evidence="1">
    <location>
        <begin position="1"/>
        <end position="25"/>
    </location>
</feature>
<gene>
    <name evidence="3" type="ORF">HZZ05_03440</name>
</gene>
<dbReference type="InterPro" id="IPR017946">
    <property type="entry name" value="PLC-like_Pdiesterase_TIM-brl"/>
</dbReference>
<sequence>MVGARHRGATVQPRDSPGGHGSFRCVGGAHGSPITAGGRVQAAGGQCRIYAHRGLSALAPENTLAAVRLAVERGATWAEVDVDVIRDGTVIVLHDSTLDRTTDRSGRYDDLVAADLSGIDAGSWFSPDFAGEPLPTLPRLLEIATATGLGLNLELKSNEAGGSRSLLLVERVAAELEARGMGERVLVSSFNHLLLYLFKQRLPQVPVACLYGRPGPYGDWRSTMELTGAEHIHLEDAGLTREMVQLARGAGYGVGVWTVNSRGRANELFNWGATAVFSDNAHEMLDLAR</sequence>
<organism evidence="3 4">
    <name type="scientific">Actinomyces bowdenii</name>
    <dbReference type="NCBI Taxonomy" id="131109"/>
    <lineage>
        <taxon>Bacteria</taxon>
        <taxon>Bacillati</taxon>
        <taxon>Actinomycetota</taxon>
        <taxon>Actinomycetes</taxon>
        <taxon>Actinomycetales</taxon>
        <taxon>Actinomycetaceae</taxon>
        <taxon>Actinomyces</taxon>
    </lineage>
</organism>
<reference evidence="3 4" key="1">
    <citation type="submission" date="2020-07" db="EMBL/GenBank/DDBJ databases">
        <title>MOT database genomes.</title>
        <authorList>
            <person name="Joseph S."/>
            <person name="Aduse-Opoku J."/>
            <person name="Hashim A."/>
            <person name="Wade W."/>
            <person name="Curtis M."/>
        </authorList>
    </citation>
    <scope>NUCLEOTIDE SEQUENCE [LARGE SCALE GENOMIC DNA]</scope>
    <source>
        <strain evidence="3 4">WMus004</strain>
    </source>
</reference>
<evidence type="ECO:0000256" key="1">
    <source>
        <dbReference type="SAM" id="MobiDB-lite"/>
    </source>
</evidence>
<name>A0A853EK47_9ACTO</name>